<name>T2S9H9_HELPX</name>
<evidence type="ECO:0000313" key="2">
    <source>
        <dbReference type="Proteomes" id="UP000015816"/>
    </source>
</evidence>
<evidence type="ECO:0000313" key="1">
    <source>
        <dbReference type="EMBL" id="EQD89078.1"/>
    </source>
</evidence>
<dbReference type="Proteomes" id="UP000015816">
    <property type="component" value="Unassembled WGS sequence"/>
</dbReference>
<dbReference type="PATRIC" id="fig|1352357.3.peg.1370"/>
<comment type="caution">
    <text evidence="1">The sequence shown here is derived from an EMBL/GenBank/DDBJ whole genome shotgun (WGS) entry which is preliminary data.</text>
</comment>
<proteinExistence type="predicted"/>
<protein>
    <submittedName>
        <fullName evidence="1">Uncharacterized protein</fullName>
    </submittedName>
</protein>
<sequence>MLSKERIEEALIYYKPKKVYNLSYGAKIKHALSMDHSQIQLKNCNKQEAIARIKSMFNPPNNHAKDLNNLQKNLIDFKKVF</sequence>
<organism evidence="1 2">
    <name type="scientific">Helicobacter pylori SouthAfrica50</name>
    <dbReference type="NCBI Taxonomy" id="1352357"/>
    <lineage>
        <taxon>Bacteria</taxon>
        <taxon>Pseudomonadati</taxon>
        <taxon>Campylobacterota</taxon>
        <taxon>Epsilonproteobacteria</taxon>
        <taxon>Campylobacterales</taxon>
        <taxon>Helicobacteraceae</taxon>
        <taxon>Helicobacter</taxon>
    </lineage>
</organism>
<dbReference type="AlphaFoldDB" id="T2S9H9"/>
<accession>T2S9H9</accession>
<dbReference type="EMBL" id="AVNI01000002">
    <property type="protein sequence ID" value="EQD89078.1"/>
    <property type="molecule type" value="Genomic_DNA"/>
</dbReference>
<reference evidence="1 2" key="1">
    <citation type="journal article" date="2013" name="Genome Announc.">
        <title>Genome Sequences of Three hpAfrica2 Strains of Helicobacter pylori.</title>
        <authorList>
            <person name="Duncan S.S."/>
            <person name="Bertoli M.T."/>
            <person name="Kersulyte D."/>
            <person name="Valk P.L."/>
            <person name="Tamma S."/>
            <person name="Segal I."/>
            <person name="McClain M.S."/>
            <person name="Cover T.L."/>
            <person name="Berg D.E."/>
        </authorList>
    </citation>
    <scope>NUCLEOTIDE SEQUENCE [LARGE SCALE GENOMIC DNA]</scope>
    <source>
        <strain evidence="1 2">SouthAfrica50</strain>
    </source>
</reference>
<gene>
    <name evidence="1" type="ORF">HPSA50_1399</name>
</gene>